<dbReference type="InterPro" id="IPR051034">
    <property type="entry name" value="Mito_Enoyl-ACP_Reductase"/>
</dbReference>
<evidence type="ECO:0000256" key="8">
    <source>
        <dbReference type="ARBA" id="ARBA00042123"/>
    </source>
</evidence>
<evidence type="ECO:0000256" key="1">
    <source>
        <dbReference type="ARBA" id="ARBA00004173"/>
    </source>
</evidence>
<evidence type="ECO:0000256" key="6">
    <source>
        <dbReference type="ARBA" id="ARBA00023128"/>
    </source>
</evidence>
<proteinExistence type="inferred from homology"/>
<accession>A0A8X7XED7</accession>
<organism evidence="11 12">
    <name type="scientific">Polypterus senegalus</name>
    <name type="common">Senegal bichir</name>
    <dbReference type="NCBI Taxonomy" id="55291"/>
    <lineage>
        <taxon>Eukaryota</taxon>
        <taxon>Metazoa</taxon>
        <taxon>Chordata</taxon>
        <taxon>Craniata</taxon>
        <taxon>Vertebrata</taxon>
        <taxon>Euteleostomi</taxon>
        <taxon>Actinopterygii</taxon>
        <taxon>Polypteriformes</taxon>
        <taxon>Polypteridae</taxon>
        <taxon>Polypterus</taxon>
    </lineage>
</organism>
<comment type="subcellular location">
    <subcellularLocation>
        <location evidence="1">Mitochondrion</location>
    </subcellularLocation>
</comment>
<dbReference type="Proteomes" id="UP000886611">
    <property type="component" value="Unassembled WGS sequence"/>
</dbReference>
<dbReference type="InterPro" id="IPR036291">
    <property type="entry name" value="NAD(P)-bd_dom_sf"/>
</dbReference>
<keyword evidence="4" id="KW-0809">Transit peptide</keyword>
<name>A0A8X7XED7_POLSE</name>
<evidence type="ECO:0000256" key="5">
    <source>
        <dbReference type="ARBA" id="ARBA00023002"/>
    </source>
</evidence>
<dbReference type="Pfam" id="PF08240">
    <property type="entry name" value="ADH_N"/>
    <property type="match status" value="1"/>
</dbReference>
<dbReference type="GO" id="GO:0006631">
    <property type="term" value="P:fatty acid metabolic process"/>
    <property type="evidence" value="ECO:0007669"/>
    <property type="project" value="TreeGrafter"/>
</dbReference>
<feature type="domain" description="Alcohol dehydrogenase-like N-terminal" evidence="10">
    <location>
        <begin position="51"/>
        <end position="104"/>
    </location>
</feature>
<feature type="non-terminal residue" evidence="11">
    <location>
        <position position="1"/>
    </location>
</feature>
<dbReference type="SUPFAM" id="SSF50129">
    <property type="entry name" value="GroES-like"/>
    <property type="match status" value="1"/>
</dbReference>
<dbReference type="EMBL" id="JAATIS010000485">
    <property type="protein sequence ID" value="KAG2467685.1"/>
    <property type="molecule type" value="Genomic_DNA"/>
</dbReference>
<evidence type="ECO:0000256" key="2">
    <source>
        <dbReference type="ARBA" id="ARBA00010371"/>
    </source>
</evidence>
<reference evidence="11 12" key="1">
    <citation type="journal article" date="2021" name="Cell">
        <title>Tracing the genetic footprints of vertebrate landing in non-teleost ray-finned fishes.</title>
        <authorList>
            <person name="Bi X."/>
            <person name="Wang K."/>
            <person name="Yang L."/>
            <person name="Pan H."/>
            <person name="Jiang H."/>
            <person name="Wei Q."/>
            <person name="Fang M."/>
            <person name="Yu H."/>
            <person name="Zhu C."/>
            <person name="Cai Y."/>
            <person name="He Y."/>
            <person name="Gan X."/>
            <person name="Zeng H."/>
            <person name="Yu D."/>
            <person name="Zhu Y."/>
            <person name="Jiang H."/>
            <person name="Qiu Q."/>
            <person name="Yang H."/>
            <person name="Zhang Y.E."/>
            <person name="Wang W."/>
            <person name="Zhu M."/>
            <person name="He S."/>
            <person name="Zhang G."/>
        </authorList>
    </citation>
    <scope>NUCLEOTIDE SEQUENCE [LARGE SCALE GENOMIC DNA]</scope>
    <source>
        <strain evidence="11">Bchr_013</strain>
    </source>
</reference>
<comment type="similarity">
    <text evidence="2">Belongs to the zinc-containing alcohol dehydrogenase family. Quinone oxidoreductase subfamily.</text>
</comment>
<keyword evidence="3" id="KW-0521">NADP</keyword>
<dbReference type="SUPFAM" id="SSF51735">
    <property type="entry name" value="NAD(P)-binding Rossmann-fold domains"/>
    <property type="match status" value="1"/>
</dbReference>
<sequence length="346" mass="38329">MRSLLISVLRVTQPRFTAVRKRHYEALLYRSHGQPDDVIKMEKMTLPDIGAMDVRLRMLAAPVNPADINMIQGTYGILPSLPAVGGNEGLAEVIEVGNQVTALRTWRIEAVCNERDLIPVPNDIPLLSAATIGVNPCTAYRMLHDFIQLKSGDTVIQNGANSAVGQAVIQIAASMGIETINIVRNRPDLHNLVQKLKALGANYIIAEEQLHKASDENILKKAVIFRNITVEGFWMTQWKRNNKQVQSLPCRQSNRLHSSSGFAHSFHLTVDPQWSDAAPLIQVPGVFQVAHQYYLESLPYALEVSKGALHLHLAAPMERNRASSNCSSRHALQESVVPQPPRRAAL</sequence>
<protein>
    <recommendedName>
        <fullName evidence="7">Enoyl-[acyl-carrier-protein] reductase, mitochondrial</fullName>
    </recommendedName>
    <alternativeName>
        <fullName evidence="8">2-enoyl thioester reductase</fullName>
    </alternativeName>
</protein>
<keyword evidence="6" id="KW-0496">Mitochondrion</keyword>
<dbReference type="InterPro" id="IPR013154">
    <property type="entry name" value="ADH-like_N"/>
</dbReference>
<evidence type="ECO:0000313" key="11">
    <source>
        <dbReference type="EMBL" id="KAG2467685.1"/>
    </source>
</evidence>
<dbReference type="GO" id="GO:0005739">
    <property type="term" value="C:mitochondrion"/>
    <property type="evidence" value="ECO:0007669"/>
    <property type="project" value="UniProtKB-SubCell"/>
</dbReference>
<dbReference type="Gene3D" id="3.90.180.10">
    <property type="entry name" value="Medium-chain alcohol dehydrogenases, catalytic domain"/>
    <property type="match status" value="1"/>
</dbReference>
<evidence type="ECO:0000259" key="10">
    <source>
        <dbReference type="Pfam" id="PF08240"/>
    </source>
</evidence>
<comment type="caution">
    <text evidence="11">The sequence shown here is derived from an EMBL/GenBank/DDBJ whole genome shotgun (WGS) entry which is preliminary data.</text>
</comment>
<evidence type="ECO:0000256" key="4">
    <source>
        <dbReference type="ARBA" id="ARBA00022946"/>
    </source>
</evidence>
<evidence type="ECO:0000256" key="7">
    <source>
        <dbReference type="ARBA" id="ARBA00041058"/>
    </source>
</evidence>
<evidence type="ECO:0000313" key="12">
    <source>
        <dbReference type="Proteomes" id="UP000886611"/>
    </source>
</evidence>
<gene>
    <name evidence="11" type="primary">Mecr_0</name>
    <name evidence="11" type="ORF">GTO96_0014726</name>
</gene>
<feature type="non-terminal residue" evidence="11">
    <location>
        <position position="346"/>
    </location>
</feature>
<dbReference type="PANTHER" id="PTHR43981">
    <property type="entry name" value="ENOYL-[ACYL-CARRIER-PROTEIN] REDUCTASE, MITOCHONDRIAL"/>
    <property type="match status" value="1"/>
</dbReference>
<evidence type="ECO:0000256" key="3">
    <source>
        <dbReference type="ARBA" id="ARBA00022857"/>
    </source>
</evidence>
<evidence type="ECO:0000256" key="9">
    <source>
        <dbReference type="SAM" id="MobiDB-lite"/>
    </source>
</evidence>
<dbReference type="PANTHER" id="PTHR43981:SF4">
    <property type="entry name" value="ENOYL-[ACYL-CARRIER-PROTEIN] REDUCTASE, MITOCHONDRIAL-LIKE"/>
    <property type="match status" value="1"/>
</dbReference>
<dbReference type="GO" id="GO:0016491">
    <property type="term" value="F:oxidoreductase activity"/>
    <property type="evidence" value="ECO:0007669"/>
    <property type="project" value="UniProtKB-KW"/>
</dbReference>
<keyword evidence="12" id="KW-1185">Reference proteome</keyword>
<dbReference type="AlphaFoldDB" id="A0A8X7XED7"/>
<feature type="region of interest" description="Disordered" evidence="9">
    <location>
        <begin position="322"/>
        <end position="346"/>
    </location>
</feature>
<keyword evidence="5" id="KW-0560">Oxidoreductase</keyword>
<dbReference type="InterPro" id="IPR011032">
    <property type="entry name" value="GroES-like_sf"/>
</dbReference>
<dbReference type="CDD" id="cd08290">
    <property type="entry name" value="ETR"/>
    <property type="match status" value="1"/>
</dbReference>